<organism evidence="2 3">
    <name type="scientific">Amphibacillus indicireducens</name>
    <dbReference type="NCBI Taxonomy" id="1076330"/>
    <lineage>
        <taxon>Bacteria</taxon>
        <taxon>Bacillati</taxon>
        <taxon>Bacillota</taxon>
        <taxon>Bacilli</taxon>
        <taxon>Bacillales</taxon>
        <taxon>Bacillaceae</taxon>
        <taxon>Amphibacillus</taxon>
    </lineage>
</organism>
<evidence type="ECO:0000313" key="2">
    <source>
        <dbReference type="EMBL" id="GAA4069387.1"/>
    </source>
</evidence>
<reference evidence="3" key="1">
    <citation type="journal article" date="2019" name="Int. J. Syst. Evol. Microbiol.">
        <title>The Global Catalogue of Microorganisms (GCM) 10K type strain sequencing project: providing services to taxonomists for standard genome sequencing and annotation.</title>
        <authorList>
            <consortium name="The Broad Institute Genomics Platform"/>
            <consortium name="The Broad Institute Genome Sequencing Center for Infectious Disease"/>
            <person name="Wu L."/>
            <person name="Ma J."/>
        </authorList>
    </citation>
    <scope>NUCLEOTIDE SEQUENCE [LARGE SCALE GENOMIC DNA]</scope>
    <source>
        <strain evidence="3">JCM 17250</strain>
    </source>
</reference>
<name>A0ABP7VMZ4_9BACI</name>
<evidence type="ECO:0000256" key="1">
    <source>
        <dbReference type="SAM" id="Phobius"/>
    </source>
</evidence>
<protein>
    <submittedName>
        <fullName evidence="2">DUF1146 family protein</fullName>
    </submittedName>
</protein>
<accession>A0ABP7VMZ4</accession>
<feature type="transmembrane region" description="Helical" evidence="1">
    <location>
        <begin position="13"/>
        <end position="32"/>
    </location>
</feature>
<keyword evidence="3" id="KW-1185">Reference proteome</keyword>
<dbReference type="Proteomes" id="UP001501734">
    <property type="component" value="Unassembled WGS sequence"/>
</dbReference>
<gene>
    <name evidence="2" type="ORF">GCM10022410_14120</name>
</gene>
<dbReference type="InterPro" id="IPR009526">
    <property type="entry name" value="DUF1146"/>
</dbReference>
<dbReference type="RefSeq" id="WP_344911683.1">
    <property type="nucleotide sequence ID" value="NZ_BAABDL010000073.1"/>
</dbReference>
<sequence length="77" mass="9041">MLQNLGTQALVNMISHFIFIIITWQVLQAVRLDELFKKNRITEARIVIIFLTITIGSTVSHFFIDLINWTQQISYLF</sequence>
<keyword evidence="1" id="KW-0812">Transmembrane</keyword>
<dbReference type="Pfam" id="PF06612">
    <property type="entry name" value="DUF1146"/>
    <property type="match status" value="1"/>
</dbReference>
<feature type="transmembrane region" description="Helical" evidence="1">
    <location>
        <begin position="44"/>
        <end position="64"/>
    </location>
</feature>
<evidence type="ECO:0000313" key="3">
    <source>
        <dbReference type="Proteomes" id="UP001501734"/>
    </source>
</evidence>
<comment type="caution">
    <text evidence="2">The sequence shown here is derived from an EMBL/GenBank/DDBJ whole genome shotgun (WGS) entry which is preliminary data.</text>
</comment>
<dbReference type="NCBIfam" id="TIGR02327">
    <property type="entry name" value="int_mem_ywzB"/>
    <property type="match status" value="1"/>
</dbReference>
<proteinExistence type="predicted"/>
<keyword evidence="1" id="KW-0472">Membrane</keyword>
<keyword evidence="1" id="KW-1133">Transmembrane helix</keyword>
<dbReference type="EMBL" id="BAABDL010000073">
    <property type="protein sequence ID" value="GAA4069387.1"/>
    <property type="molecule type" value="Genomic_DNA"/>
</dbReference>